<proteinExistence type="predicted"/>
<comment type="caution">
    <text evidence="3">The sequence shown here is derived from an EMBL/GenBank/DDBJ whole genome shotgun (WGS) entry which is preliminary data.</text>
</comment>
<dbReference type="Proteomes" id="UP001151760">
    <property type="component" value="Unassembled WGS sequence"/>
</dbReference>
<dbReference type="Pfam" id="PF25597">
    <property type="entry name" value="SH3_retrovirus"/>
    <property type="match status" value="1"/>
</dbReference>
<reference evidence="3" key="1">
    <citation type="journal article" date="2022" name="Int. J. Mol. Sci.">
        <title>Draft Genome of Tanacetum Coccineum: Genomic Comparison of Closely Related Tanacetum-Family Plants.</title>
        <authorList>
            <person name="Yamashiro T."/>
            <person name="Shiraishi A."/>
            <person name="Nakayama K."/>
            <person name="Satake H."/>
        </authorList>
    </citation>
    <scope>NUCLEOTIDE SEQUENCE</scope>
</reference>
<organism evidence="3 4">
    <name type="scientific">Tanacetum coccineum</name>
    <dbReference type="NCBI Taxonomy" id="301880"/>
    <lineage>
        <taxon>Eukaryota</taxon>
        <taxon>Viridiplantae</taxon>
        <taxon>Streptophyta</taxon>
        <taxon>Embryophyta</taxon>
        <taxon>Tracheophyta</taxon>
        <taxon>Spermatophyta</taxon>
        <taxon>Magnoliopsida</taxon>
        <taxon>eudicotyledons</taxon>
        <taxon>Gunneridae</taxon>
        <taxon>Pentapetalae</taxon>
        <taxon>asterids</taxon>
        <taxon>campanulids</taxon>
        <taxon>Asterales</taxon>
        <taxon>Asteraceae</taxon>
        <taxon>Asteroideae</taxon>
        <taxon>Anthemideae</taxon>
        <taxon>Anthemidinae</taxon>
        <taxon>Tanacetum</taxon>
    </lineage>
</organism>
<keyword evidence="4" id="KW-1185">Reference proteome</keyword>
<protein>
    <submittedName>
        <fullName evidence="3">Retrovirus-related pol polyprotein from transposon TNT 1-94</fullName>
    </submittedName>
</protein>
<dbReference type="InterPro" id="IPR057670">
    <property type="entry name" value="SH3_retrovirus"/>
</dbReference>
<evidence type="ECO:0000256" key="1">
    <source>
        <dbReference type="SAM" id="MobiDB-lite"/>
    </source>
</evidence>
<evidence type="ECO:0000313" key="3">
    <source>
        <dbReference type="EMBL" id="GJS99924.1"/>
    </source>
</evidence>
<name>A0ABQ5ABC6_9ASTR</name>
<dbReference type="EMBL" id="BQNB010012156">
    <property type="protein sequence ID" value="GJS99924.1"/>
    <property type="molecule type" value="Genomic_DNA"/>
</dbReference>
<feature type="domain" description="Retroviral polymerase SH3-like" evidence="2">
    <location>
        <begin position="241"/>
        <end position="295"/>
    </location>
</feature>
<evidence type="ECO:0000313" key="4">
    <source>
        <dbReference type="Proteomes" id="UP001151760"/>
    </source>
</evidence>
<feature type="region of interest" description="Disordered" evidence="1">
    <location>
        <begin position="37"/>
        <end position="56"/>
    </location>
</feature>
<accession>A0ABQ5ABC6</accession>
<sequence>MALLVVKSEAEKYGMMELSQANTHSRTANTEKLSALTAENTKLKSQVTGKTSSGPSNLETPKCFAPGIVQLSSLPVKSANARRVEAHHRTLNKKNRVDSNLLVKHSVSVSNLNNVCGGCNKSLVFANHNDCLVMCDDSVNVVQIVLWYLDSGCSRHMTGDRARLINFVDKFIGQFCDGGLEVAFRQHSCHIRNYDMVDLLKAVATEYYTLNDSCTHASTGKTYYELRRERAYSPLLKMFGSLCYPTNDYDDVGKLKAKADIGIFVGYAPTKKAYRIYNKRTRKIQETVHVAFDELTEGLTSCFKPFSHATSTNDFCAKQYRTRTYCFTVRTQCLHPCKRPRTTSVLLHKKPAVDDLFSMVGSFDDVEGVRITSGEIHGLKGLVVGILVPCQIIFLSSRSNGKAGIDLRIFAPVARLEAIRLSLLTRHAKLLKCILTAIKRILSVPKRKHSHGSVEKYSGSAQFSWTSTCERSSKKKAESTAILHYGGSEYIAPIRMVCSHLWMRFNSETMDFAVQQNSDVERKVVELYFVETKYQLADIFTKALPRERFATLLPLLGVKQMSTET</sequence>
<gene>
    <name evidence="3" type="ORF">Tco_0821094</name>
</gene>
<evidence type="ECO:0000259" key="2">
    <source>
        <dbReference type="Pfam" id="PF25597"/>
    </source>
</evidence>
<reference evidence="3" key="2">
    <citation type="submission" date="2022-01" db="EMBL/GenBank/DDBJ databases">
        <authorList>
            <person name="Yamashiro T."/>
            <person name="Shiraishi A."/>
            <person name="Satake H."/>
            <person name="Nakayama K."/>
        </authorList>
    </citation>
    <scope>NUCLEOTIDE SEQUENCE</scope>
</reference>